<dbReference type="EMBL" id="JX649863">
    <property type="protein sequence ID" value="AGC71140.1"/>
    <property type="molecule type" value="Genomic_DNA"/>
</dbReference>
<dbReference type="Pfam" id="PF01154">
    <property type="entry name" value="HMG_CoA_synt_N"/>
    <property type="match status" value="1"/>
</dbReference>
<feature type="domain" description="Hydroxymethylglutaryl-coenzyme A synthase C-terminal" evidence="7">
    <location>
        <begin position="283"/>
        <end position="425"/>
    </location>
</feature>
<evidence type="ECO:0000256" key="5">
    <source>
        <dbReference type="SAM" id="MobiDB-lite"/>
    </source>
</evidence>
<reference evidence="8" key="1">
    <citation type="submission" date="2012-09" db="EMBL/GenBank/DDBJ databases">
        <title>Metagenomic Characterization of a Microbial Community in Wastewater Detects High Levels of Antibiotic Resistance.</title>
        <authorList>
            <person name="Abrams M."/>
            <person name="Caldwell A."/>
            <person name="Vandaei E."/>
            <person name="Lee W."/>
            <person name="Perrott J."/>
            <person name="Khan S.Y."/>
            <person name="Ta J."/>
            <person name="Romero D."/>
            <person name="Nguyen V."/>
            <person name="Pourmand N."/>
            <person name="Ouverney C.C."/>
        </authorList>
    </citation>
    <scope>NUCLEOTIDE SEQUENCE</scope>
</reference>
<feature type="active site" description="Acyl-thioester intermediate" evidence="3">
    <location>
        <position position="136"/>
    </location>
</feature>
<dbReference type="Gene3D" id="3.40.47.10">
    <property type="match status" value="2"/>
</dbReference>
<protein>
    <submittedName>
        <fullName evidence="8">Hydroxymethylglutaryl-CoA synthase</fullName>
        <ecNumber evidence="8">2.3.3.10</ecNumber>
    </submittedName>
</protein>
<evidence type="ECO:0000259" key="7">
    <source>
        <dbReference type="Pfam" id="PF08540"/>
    </source>
</evidence>
<dbReference type="EC" id="2.3.3.10" evidence="8"/>
<feature type="binding site" evidence="4">
    <location>
        <position position="305"/>
    </location>
    <ligand>
        <name>(3S)-3-hydroxy-3-methylglutaryl-CoA</name>
        <dbReference type="ChEBI" id="CHEBI:43074"/>
    </ligand>
</feature>
<dbReference type="Pfam" id="PF08540">
    <property type="entry name" value="HMG_CoA_synt_C"/>
    <property type="match status" value="2"/>
</dbReference>
<name>L7VY81_9BACT</name>
<dbReference type="InterPro" id="IPR013746">
    <property type="entry name" value="HMG_CoA_synt_C_dom"/>
</dbReference>
<dbReference type="InterPro" id="IPR013528">
    <property type="entry name" value="HMG_CoA_synth_N"/>
</dbReference>
<evidence type="ECO:0000256" key="1">
    <source>
        <dbReference type="ARBA" id="ARBA00007061"/>
    </source>
</evidence>
<evidence type="ECO:0000256" key="2">
    <source>
        <dbReference type="ARBA" id="ARBA00022679"/>
    </source>
</evidence>
<dbReference type="SUPFAM" id="SSF53901">
    <property type="entry name" value="Thiolase-like"/>
    <property type="match status" value="2"/>
</dbReference>
<dbReference type="AlphaFoldDB" id="L7VY81"/>
<dbReference type="InterPro" id="IPR016039">
    <property type="entry name" value="Thiolase-like"/>
</dbReference>
<keyword evidence="2 8" id="KW-0808">Transferase</keyword>
<evidence type="ECO:0000256" key="3">
    <source>
        <dbReference type="PIRSR" id="PIRSR611554-1"/>
    </source>
</evidence>
<dbReference type="InterPro" id="IPR011554">
    <property type="entry name" value="HMG_CoA_synthase_prok"/>
</dbReference>
<organism evidence="8">
    <name type="scientific">uncultured bacterium A1Q1_fos_18</name>
    <dbReference type="NCBI Taxonomy" id="1256551"/>
    <lineage>
        <taxon>Bacteria</taxon>
        <taxon>environmental samples</taxon>
    </lineage>
</organism>
<feature type="domain" description="Hydroxymethylglutaryl-coenzyme A synthase C-terminal" evidence="7">
    <location>
        <begin position="197"/>
        <end position="279"/>
    </location>
</feature>
<dbReference type="CDD" id="cd00827">
    <property type="entry name" value="init_cond_enzymes"/>
    <property type="match status" value="1"/>
</dbReference>
<feature type="active site" description="Proton donor/acceptor" evidence="3">
    <location>
        <position position="260"/>
    </location>
</feature>
<feature type="region of interest" description="Disordered" evidence="5">
    <location>
        <begin position="1"/>
        <end position="23"/>
    </location>
</feature>
<keyword evidence="8" id="KW-0012">Acyltransferase</keyword>
<proteinExistence type="inferred from homology"/>
<dbReference type="GO" id="GO:0004421">
    <property type="term" value="F:hydroxymethylglutaryl-CoA synthase activity"/>
    <property type="evidence" value="ECO:0007669"/>
    <property type="project" value="UniProtKB-EC"/>
</dbReference>
<comment type="similarity">
    <text evidence="1">Belongs to the thiolase-like superfamily. HMG-CoA synthase family.</text>
</comment>
<feature type="compositionally biased region" description="Polar residues" evidence="5">
    <location>
        <begin position="1"/>
        <end position="19"/>
    </location>
</feature>
<accession>L7VY81</accession>
<dbReference type="PANTHER" id="PTHR43323">
    <property type="entry name" value="3-HYDROXY-3-METHYLGLUTARYL COENZYME A SYNTHASE"/>
    <property type="match status" value="1"/>
</dbReference>
<dbReference type="GO" id="GO:0006084">
    <property type="term" value="P:acetyl-CoA metabolic process"/>
    <property type="evidence" value="ECO:0007669"/>
    <property type="project" value="InterPro"/>
</dbReference>
<evidence type="ECO:0000259" key="6">
    <source>
        <dbReference type="Pfam" id="PF01154"/>
    </source>
</evidence>
<dbReference type="PANTHER" id="PTHR43323:SF2">
    <property type="entry name" value="HYDROXYMETHYLGLUTARYL-COA SYNTHASE"/>
    <property type="match status" value="1"/>
</dbReference>
<feature type="binding site" evidence="4">
    <location>
        <position position="269"/>
    </location>
    <ligand>
        <name>(3S)-3-hydroxy-3-methylglutaryl-CoA</name>
        <dbReference type="ChEBI" id="CHEBI:43074"/>
    </ligand>
</feature>
<sequence>MTKDQASSVSNQPSSQPAQNGERRPIGIDAIAFAVPRAYVDLTDLAAARGVQPSKYIQGLGVSQMSVAHADEDPVTLATEAARRCLMASGRSPSEIGLCIVGTETAVDHSKPVSSYLHGLLGLSSACRVFETKHACFGGTAGLMNALDWLASGSARGRCALIVCTDIARYSVGTAGEPTQGAGAVAMLISEDPRVLQLEPGVSGTFSQNVHDFWRPLYRKDALVDGQFSVQCYLDALAGAYSEWQRLNQDDSPLVRTCYHVPYGKMARKAHQRRCQIDGLTDEAADKSYTDQVEPSLRLPSQVGNIYTGSLYLALLSLLHHQASELSGQRIGLFSYGSGCAAEFFAGRVMPTAAAQVARAEVDQTLAHRQRLTIPAYEDLRRNDANVDQRPSDFPTAAEMGAALAQSDRLPRFSGIDKDERRIYTVA</sequence>
<evidence type="ECO:0000256" key="4">
    <source>
        <dbReference type="PIRSR" id="PIRSR611554-2"/>
    </source>
</evidence>
<feature type="domain" description="Hydroxymethylglutaryl-coenzyme A synthase N-terminal" evidence="6">
    <location>
        <begin position="25"/>
        <end position="191"/>
    </location>
</feature>
<evidence type="ECO:0000313" key="8">
    <source>
        <dbReference type="EMBL" id="AGC71140.1"/>
    </source>
</evidence>
<feature type="active site" description="Proton donor/acceptor" evidence="3">
    <location>
        <position position="104"/>
    </location>
</feature>
<dbReference type="NCBIfam" id="TIGR01835">
    <property type="entry name" value="HMG-CoA-S_prok"/>
    <property type="match status" value="1"/>
</dbReference>
<feature type="binding site" evidence="4">
    <location>
        <position position="170"/>
    </location>
    <ligand>
        <name>(3S)-3-hydroxy-3-methylglutaryl-CoA</name>
        <dbReference type="ChEBI" id="CHEBI:43074"/>
    </ligand>
</feature>